<dbReference type="Proteomes" id="UP000662986">
    <property type="component" value="Chromosome"/>
</dbReference>
<name>A0A974WAI1_9NOCA</name>
<accession>A0A974WAI1</accession>
<sequence length="329" mass="35431">MGTNDLDDDAFMDQFLQELSDAPDDEFPEWADAEDLGRLHLQSFASELAGGLELHQSRGFLRLTGDGVRGHSLNLDDAGIVLSNFQRLVTSAGASHEGVKYSRGPISQEIIQRTQLALTSSPGRGSVVLEFQPVADESRERYPNGEIPLVGENAPLVEASVDIAFSVLSTAADLDKQLDSVDELFGDLGVRVASAALALAETAASARLDLNLSWQRPGIGRRKVEVSAAQCATFSAVLKGHGLDSDVDTLTGSLRTISDRKKIDLEIDDPENEGQRIIVPIAKGDVDLTPFHLGQLVDISVESRLSIKPGGAERRTYTALFIAPHNHPD</sequence>
<evidence type="ECO:0000313" key="1">
    <source>
        <dbReference type="EMBL" id="QSE94163.1"/>
    </source>
</evidence>
<keyword evidence="2" id="KW-1185">Reference proteome</keyword>
<organism evidence="1 2">
    <name type="scientific">Rhodococcus pseudokoreensis</name>
    <dbReference type="NCBI Taxonomy" id="2811421"/>
    <lineage>
        <taxon>Bacteria</taxon>
        <taxon>Bacillati</taxon>
        <taxon>Actinomycetota</taxon>
        <taxon>Actinomycetes</taxon>
        <taxon>Mycobacteriales</taxon>
        <taxon>Nocardiaceae</taxon>
        <taxon>Rhodococcus</taxon>
    </lineage>
</organism>
<reference evidence="1 2" key="2">
    <citation type="journal article" date="2022" name="Arch. Microbiol.">
        <title>Rhodococcus pseudokoreensis sp. nov. isolated from the rhizosphere of young M26 apple rootstocks.</title>
        <authorList>
            <person name="Kampfer P."/>
            <person name="Glaeser S.P."/>
            <person name="Blom J."/>
            <person name="Wolf J."/>
            <person name="Benning S."/>
            <person name="Schloter M."/>
            <person name="Neumann-Schaal M."/>
        </authorList>
    </citation>
    <scope>NUCLEOTIDE SEQUENCE [LARGE SCALE GENOMIC DNA]</scope>
    <source>
        <strain evidence="1 2">R79</strain>
    </source>
</reference>
<protein>
    <submittedName>
        <fullName evidence="1">Uncharacterized protein</fullName>
    </submittedName>
</protein>
<dbReference type="RefSeq" id="WP_206010596.1">
    <property type="nucleotide sequence ID" value="NZ_CP070619.1"/>
</dbReference>
<evidence type="ECO:0000313" key="2">
    <source>
        <dbReference type="Proteomes" id="UP000662986"/>
    </source>
</evidence>
<reference evidence="1 2" key="1">
    <citation type="journal article" date="2021" name="Microbiol. Resour. Announc.">
        <title>Complete Genome Sequences of Two Rhodococcus sp. Strains with Large and Linear Chromosomes, Isolated from Apple Rhizosphere.</title>
        <authorList>
            <person name="Benning S."/>
            <person name="Brugnone N."/>
            <person name="Siani R."/>
            <person name="Kublik S."/>
            <person name="Schloter M."/>
            <person name="Rad V."/>
        </authorList>
    </citation>
    <scope>NUCLEOTIDE SEQUENCE [LARGE SCALE GENOMIC DNA]</scope>
    <source>
        <strain evidence="1 2">R79</strain>
    </source>
</reference>
<dbReference type="EMBL" id="CP070619">
    <property type="protein sequence ID" value="QSE94163.1"/>
    <property type="molecule type" value="Genomic_DNA"/>
</dbReference>
<gene>
    <name evidence="1" type="ORF">JWS13_38980</name>
</gene>
<proteinExistence type="predicted"/>